<protein>
    <recommendedName>
        <fullName evidence="3">Type 4 fimbrial biogenesis protein PilX N-terminal domain-containing protein</fullName>
    </recommendedName>
</protein>
<name>A0A6M1ST46_9BACT</name>
<dbReference type="RefSeq" id="WP_165138535.1">
    <property type="nucleotide sequence ID" value="NZ_JAALLT010000001.1"/>
</dbReference>
<reference evidence="1 2" key="1">
    <citation type="submission" date="2020-02" db="EMBL/GenBank/DDBJ databases">
        <title>Balneolaceae bacterium YR4-1, complete genome.</title>
        <authorList>
            <person name="Li Y."/>
            <person name="Wu S."/>
        </authorList>
    </citation>
    <scope>NUCLEOTIDE SEQUENCE [LARGE SCALE GENOMIC DNA]</scope>
    <source>
        <strain evidence="1 2">YR4-1</strain>
    </source>
</reference>
<organism evidence="1 2">
    <name type="scientific">Halalkalibaculum roseum</name>
    <dbReference type="NCBI Taxonomy" id="2709311"/>
    <lineage>
        <taxon>Bacteria</taxon>
        <taxon>Pseudomonadati</taxon>
        <taxon>Balneolota</taxon>
        <taxon>Balneolia</taxon>
        <taxon>Balneolales</taxon>
        <taxon>Balneolaceae</taxon>
        <taxon>Halalkalibaculum</taxon>
    </lineage>
</organism>
<dbReference type="AlphaFoldDB" id="A0A6M1ST46"/>
<accession>A0A6M1ST46</accession>
<dbReference type="Proteomes" id="UP000473278">
    <property type="component" value="Unassembled WGS sequence"/>
</dbReference>
<gene>
    <name evidence="1" type="ORF">G3570_01685</name>
</gene>
<evidence type="ECO:0000313" key="1">
    <source>
        <dbReference type="EMBL" id="NGP75326.1"/>
    </source>
</evidence>
<comment type="caution">
    <text evidence="1">The sequence shown here is derived from an EMBL/GenBank/DDBJ whole genome shotgun (WGS) entry which is preliminary data.</text>
</comment>
<dbReference type="EMBL" id="JAALLT010000001">
    <property type="protein sequence ID" value="NGP75326.1"/>
    <property type="molecule type" value="Genomic_DNA"/>
</dbReference>
<keyword evidence="2" id="KW-1185">Reference proteome</keyword>
<evidence type="ECO:0008006" key="3">
    <source>
        <dbReference type="Google" id="ProtNLM"/>
    </source>
</evidence>
<evidence type="ECO:0000313" key="2">
    <source>
        <dbReference type="Proteomes" id="UP000473278"/>
    </source>
</evidence>
<proteinExistence type="predicted"/>
<sequence>MGRAMLIILSGVIVSLGYIGIGTAGQGKMMISRNVGYANFVTAKNTAHMAIQMAMQKMNEDSTWAEDHHSGNPWIGEIEGRPFSLYAEYIHNSTDYWAPDTVRLYSESVFDGLKEPVEIVSVYEINSLDYVPDFKSPLTIATKNFSYSTGGSSSINGFDGSGSGCSDKPGITVMDETSNFLVENYTGNDLKGDPPIKTDTTLTYRPTDQLIERLENTAYTQTITGNYKGSMGTKEYPGVFFVEDEARLTGGIDEGFGILVIRSGGNMTYEDSTGAVLDIAGNFKFNGLVIFENAYNFDGKGTPTINGSALVGNTEGYTKQIDIDISGNLTLQYDCTAKNYAKKAAALAVKQKKYKHIITFE</sequence>